<dbReference type="PANTHER" id="PTHR10133:SF62">
    <property type="entry name" value="DNA POLYMERASE THETA"/>
    <property type="match status" value="1"/>
</dbReference>
<dbReference type="SMART" id="SM00482">
    <property type="entry name" value="POLAc"/>
    <property type="match status" value="1"/>
</dbReference>
<evidence type="ECO:0000313" key="2">
    <source>
        <dbReference type="EMBL" id="CAD9077469.1"/>
    </source>
</evidence>
<dbReference type="InterPro" id="IPR043502">
    <property type="entry name" value="DNA/RNA_pol_sf"/>
</dbReference>
<dbReference type="PRINTS" id="PR00868">
    <property type="entry name" value="DNAPOLI"/>
</dbReference>
<dbReference type="Gene3D" id="3.30.70.370">
    <property type="match status" value="1"/>
</dbReference>
<feature type="domain" description="DNA-directed DNA polymerase family A palm" evidence="1">
    <location>
        <begin position="693"/>
        <end position="899"/>
    </location>
</feature>
<dbReference type="EMBL" id="HBGD01000864">
    <property type="protein sequence ID" value="CAD9077469.1"/>
    <property type="molecule type" value="Transcribed_RNA"/>
</dbReference>
<accession>A0A7S1KNA7</accession>
<gene>
    <name evidence="2" type="ORF">PCOS0759_LOCUS701</name>
</gene>
<dbReference type="InterPro" id="IPR001098">
    <property type="entry name" value="DNA-dir_DNA_pol_A_palm_dom"/>
</dbReference>
<dbReference type="PANTHER" id="PTHR10133">
    <property type="entry name" value="DNA POLYMERASE I"/>
    <property type="match status" value="1"/>
</dbReference>
<evidence type="ECO:0000259" key="1">
    <source>
        <dbReference type="SMART" id="SM00482"/>
    </source>
</evidence>
<dbReference type="InterPro" id="IPR002298">
    <property type="entry name" value="DNA_polymerase_A"/>
</dbReference>
<dbReference type="GO" id="GO:0006261">
    <property type="term" value="P:DNA-templated DNA replication"/>
    <property type="evidence" value="ECO:0007669"/>
    <property type="project" value="InterPro"/>
</dbReference>
<organism evidence="2">
    <name type="scientific">Percolomonas cosmopolitus</name>
    <dbReference type="NCBI Taxonomy" id="63605"/>
    <lineage>
        <taxon>Eukaryota</taxon>
        <taxon>Discoba</taxon>
        <taxon>Heterolobosea</taxon>
        <taxon>Tetramitia</taxon>
        <taxon>Eutetramitia</taxon>
        <taxon>Percolomonadidae</taxon>
        <taxon>Percolomonas</taxon>
    </lineage>
</organism>
<dbReference type="GO" id="GO:0003887">
    <property type="term" value="F:DNA-directed DNA polymerase activity"/>
    <property type="evidence" value="ECO:0007669"/>
    <property type="project" value="InterPro"/>
</dbReference>
<dbReference type="Gene3D" id="1.10.3380.20">
    <property type="match status" value="1"/>
</dbReference>
<sequence>MPSADNILDSPDIQNLLRLFVELIGSGLITNTSQFSCFFRCALSKTRYEANSASIKRIAAVFREKNLIASEQQNFNVLIDGRAAFESGQTPTLYLKRKAEFLELKTKPIFMCDAFFIHLMMRSTRLFRIPESVRIDLDPFEQAQMSNIIDINAFDFRPIHSKLSRAFTTLAIMDAINERSFASISTRFGCGNGDVQEMLNHAQQEAKMCLSMCEALKEEDPFWNDMYNLLKPRLRRIIELCKPEILPLLELNSNESTPYIDVAMARAFFQAGIRTIPGLASRSSQEIRAILEQHQYCNEETDLTQVCSRLMDRVHERLLDSPSLELSTLQSPDSANHKRKRLFNSASDTQLFKKQRTTQLACRIIFENPLWNPKEVTCAWYEDTHLVKETSLNLNRMEDREKLEILLTDGNIQKQWMGVQWTLKEVLDLRHVAMSNVVDPIVAFFLMNPHLRDLRLNDFKKTNKSADVMDKEFLNWIQVLEKIRTRYQMNSTSSVHILCDRILTEWEAFKTSNLLENHSAKMLHKQFVNDSYMAVICAEMECYGVNFNSRNFAQLQSDAEMEMEEAIHKIRDMFYQQTNKPLKWSYDDDGMYSAQTKESLIALLHPVDPSSISAKKCLNKDNLQVCINPIAALILKFQRAQYVRKRCSCVFKRSSSDMSSDRVFSQWTILANPNLRFTSRTPNIQNIPKEQSGSRLGMRTVFGARDGCILIGADYNHIELRIAAYLAHDEELIERLSEGDMFSDMAEELGHSRDEIKRLVYSVLYGRSRKRVDEDISNSEVSTKFWKVFETLLAYRNMQQKKVIDSGFIRTALLHRTMQVRGTNENPYQMDRKQSLRVAWNYHVSGTASEIVREAMRKIHMIIQRESSMIHSQSAYRHPVALLVVQLHDELIYEVEKTFADRFICILNDSMSQLVNGWRLPVKIKRGDNWGNMYEVKLSQHLSPL</sequence>
<dbReference type="SUPFAM" id="SSF56672">
    <property type="entry name" value="DNA/RNA polymerases"/>
    <property type="match status" value="1"/>
</dbReference>
<dbReference type="Pfam" id="PF00476">
    <property type="entry name" value="DNA_pol_A"/>
    <property type="match status" value="1"/>
</dbReference>
<protein>
    <recommendedName>
        <fullName evidence="1">DNA-directed DNA polymerase family A palm domain-containing protein</fullName>
    </recommendedName>
</protein>
<reference evidence="2" key="1">
    <citation type="submission" date="2021-01" db="EMBL/GenBank/DDBJ databases">
        <authorList>
            <person name="Corre E."/>
            <person name="Pelletier E."/>
            <person name="Niang G."/>
            <person name="Scheremetjew M."/>
            <person name="Finn R."/>
            <person name="Kale V."/>
            <person name="Holt S."/>
            <person name="Cochrane G."/>
            <person name="Meng A."/>
            <person name="Brown T."/>
            <person name="Cohen L."/>
        </authorList>
    </citation>
    <scope>NUCLEOTIDE SEQUENCE</scope>
    <source>
        <strain evidence="2">WS</strain>
    </source>
</reference>
<dbReference type="Gene3D" id="1.10.150.20">
    <property type="entry name" value="5' to 3' exonuclease, C-terminal subdomain"/>
    <property type="match status" value="1"/>
</dbReference>
<dbReference type="GO" id="GO:0006302">
    <property type="term" value="P:double-strand break repair"/>
    <property type="evidence" value="ECO:0007669"/>
    <property type="project" value="TreeGrafter"/>
</dbReference>
<proteinExistence type="predicted"/>
<name>A0A7S1KNA7_9EUKA</name>
<dbReference type="AlphaFoldDB" id="A0A7S1KNA7"/>
<dbReference type="GO" id="GO:0003677">
    <property type="term" value="F:DNA binding"/>
    <property type="evidence" value="ECO:0007669"/>
    <property type="project" value="InterPro"/>
</dbReference>
<dbReference type="SUPFAM" id="SSF158702">
    <property type="entry name" value="Sec63 N-terminal domain-like"/>
    <property type="match status" value="1"/>
</dbReference>